<name>A0ABS5U5Q8_9BACT</name>
<reference evidence="2 3" key="1">
    <citation type="submission" date="2021-05" db="EMBL/GenBank/DDBJ databases">
        <title>The draft genome of Geobacter chapellei DSM 13688.</title>
        <authorList>
            <person name="Xu Z."/>
            <person name="Masuda Y."/>
            <person name="Itoh H."/>
            <person name="Senoo K."/>
        </authorList>
    </citation>
    <scope>NUCLEOTIDE SEQUENCE [LARGE SCALE GENOMIC DNA]</scope>
    <source>
        <strain evidence="2 3">DSM 13688</strain>
    </source>
</reference>
<evidence type="ECO:0000313" key="2">
    <source>
        <dbReference type="EMBL" id="MBT1070988.1"/>
    </source>
</evidence>
<gene>
    <name evidence="2" type="ORF">KJB30_04270</name>
</gene>
<proteinExistence type="predicted"/>
<comment type="caution">
    <text evidence="2">The sequence shown here is derived from an EMBL/GenBank/DDBJ whole genome shotgun (WGS) entry which is preliminary data.</text>
</comment>
<organism evidence="2 3">
    <name type="scientific">Pelotalea chapellei</name>
    <dbReference type="NCBI Taxonomy" id="44671"/>
    <lineage>
        <taxon>Bacteria</taxon>
        <taxon>Pseudomonadati</taxon>
        <taxon>Thermodesulfobacteriota</taxon>
        <taxon>Desulfuromonadia</taxon>
        <taxon>Geobacterales</taxon>
        <taxon>Geobacteraceae</taxon>
        <taxon>Pelotalea</taxon>
    </lineage>
</organism>
<evidence type="ECO:0000256" key="1">
    <source>
        <dbReference type="SAM" id="Coils"/>
    </source>
</evidence>
<sequence length="81" mass="9174">MKCAQEVYTGTMEDLLNNDELMVKLSGADRDIPAFNRLSREELLQTIAKASETIRECQTEIENATRRLMDTGCKVIPLRAL</sequence>
<feature type="coiled-coil region" evidence="1">
    <location>
        <begin position="40"/>
        <end position="67"/>
    </location>
</feature>
<evidence type="ECO:0000313" key="3">
    <source>
        <dbReference type="Proteomes" id="UP000784128"/>
    </source>
</evidence>
<dbReference type="RefSeq" id="WP_214296699.1">
    <property type="nucleotide sequence ID" value="NZ_JAHDYS010000003.1"/>
</dbReference>
<keyword evidence="1" id="KW-0175">Coiled coil</keyword>
<keyword evidence="3" id="KW-1185">Reference proteome</keyword>
<protein>
    <submittedName>
        <fullName evidence="2">Uncharacterized protein</fullName>
    </submittedName>
</protein>
<dbReference type="Proteomes" id="UP000784128">
    <property type="component" value="Unassembled WGS sequence"/>
</dbReference>
<accession>A0ABS5U5Q8</accession>
<dbReference type="EMBL" id="JAHDYS010000003">
    <property type="protein sequence ID" value="MBT1070988.1"/>
    <property type="molecule type" value="Genomic_DNA"/>
</dbReference>